<dbReference type="KEGG" id="nsh:GXM_04049"/>
<name>A0A5P8W1G9_9NOSO</name>
<dbReference type="Proteomes" id="UP000326678">
    <property type="component" value="Chromosome Gxm1"/>
</dbReference>
<keyword evidence="2" id="KW-1185">Reference proteome</keyword>
<gene>
    <name evidence="1" type="ORF">GXM_04049</name>
</gene>
<evidence type="ECO:0000313" key="2">
    <source>
        <dbReference type="Proteomes" id="UP000326678"/>
    </source>
</evidence>
<reference evidence="1 2" key="1">
    <citation type="submission" date="2019-10" db="EMBL/GenBank/DDBJ databases">
        <title>Genomic and transcriptomic insights into the perfect genentic adaptation of a filamentous nitrogen-fixing cyanobacterium to rice fields.</title>
        <authorList>
            <person name="Chen Z."/>
        </authorList>
    </citation>
    <scope>NUCLEOTIDE SEQUENCE [LARGE SCALE GENOMIC DNA]</scope>
    <source>
        <strain evidence="1">CCNUC1</strain>
    </source>
</reference>
<organism evidence="1 2">
    <name type="scientific">Nostoc sphaeroides CCNUC1</name>
    <dbReference type="NCBI Taxonomy" id="2653204"/>
    <lineage>
        <taxon>Bacteria</taxon>
        <taxon>Bacillati</taxon>
        <taxon>Cyanobacteriota</taxon>
        <taxon>Cyanophyceae</taxon>
        <taxon>Nostocales</taxon>
        <taxon>Nostocaceae</taxon>
        <taxon>Nostoc</taxon>
    </lineage>
</organism>
<protein>
    <submittedName>
        <fullName evidence="1">Uncharacterized protein</fullName>
    </submittedName>
</protein>
<proteinExistence type="predicted"/>
<accession>A0A5P8W1G9</accession>
<dbReference type="EMBL" id="CP045226">
    <property type="protein sequence ID" value="QFS46568.1"/>
    <property type="molecule type" value="Genomic_DNA"/>
</dbReference>
<evidence type="ECO:0000313" key="1">
    <source>
        <dbReference type="EMBL" id="QFS46568.1"/>
    </source>
</evidence>
<dbReference type="AlphaFoldDB" id="A0A5P8W1G9"/>
<sequence>MGFLCVAAISNRRVTNTNSINDCNTYLDKDAMNRVSTNGDESRLYKWR</sequence>